<name>A0A9D4UVF7_ADICA</name>
<dbReference type="OrthoDB" id="10647082at2759"/>
<sequence length="445" mass="48299">MAASCGSLTSDEASRRTLRWPRRATARAARAAARARAHAAAGSQEPARYRHYTRENVKRRRGCRSHTSQVKKRVMRKAPTLWPPAQAIELSKFVLGFKLNNGRLPVGADKLFWAACINSFHGCLTHQQLRRKVRGLKQRYINISCGLAKNIRLGERDVFDIWSLIMQPEPPALRHAVATQYNCNQAPFLHAQPPPSHVNVPPASCSAHAECGAVPTAPDCNRGEIVVDDNNVVPVNIQSSQAGKQHESEGYGQWATELKVGTSAPTAAVARNGQNIAGECGRLDKSIPDGDGTVVDNHDAAAAASATASESESASTCSQMQYSCCKGELGDDDRGQQHKMNSNVPDDDCHSPGCRNAQENYVRFGGRRRCYKEYYATGCNCNYDSGGNQKSSSQRDATIATIAELATATKVLAEATLSSNSTTGILARTTQTLAHILVSDFQFPY</sequence>
<comment type="caution">
    <text evidence="2">The sequence shown here is derived from an EMBL/GenBank/DDBJ whole genome shotgun (WGS) entry which is preliminary data.</text>
</comment>
<feature type="region of interest" description="Disordered" evidence="1">
    <location>
        <begin position="1"/>
        <end position="23"/>
    </location>
</feature>
<organism evidence="2 3">
    <name type="scientific">Adiantum capillus-veneris</name>
    <name type="common">Maidenhair fern</name>
    <dbReference type="NCBI Taxonomy" id="13818"/>
    <lineage>
        <taxon>Eukaryota</taxon>
        <taxon>Viridiplantae</taxon>
        <taxon>Streptophyta</taxon>
        <taxon>Embryophyta</taxon>
        <taxon>Tracheophyta</taxon>
        <taxon>Polypodiopsida</taxon>
        <taxon>Polypodiidae</taxon>
        <taxon>Polypodiales</taxon>
        <taxon>Pteridineae</taxon>
        <taxon>Pteridaceae</taxon>
        <taxon>Vittarioideae</taxon>
        <taxon>Adiantum</taxon>
    </lineage>
</organism>
<accession>A0A9D4UVF7</accession>
<dbReference type="EMBL" id="JABFUD020000010">
    <property type="protein sequence ID" value="KAI5074187.1"/>
    <property type="molecule type" value="Genomic_DNA"/>
</dbReference>
<dbReference type="AlphaFoldDB" id="A0A9D4UVF7"/>
<reference evidence="2" key="1">
    <citation type="submission" date="2021-01" db="EMBL/GenBank/DDBJ databases">
        <title>Adiantum capillus-veneris genome.</title>
        <authorList>
            <person name="Fang Y."/>
            <person name="Liao Q."/>
        </authorList>
    </citation>
    <scope>NUCLEOTIDE SEQUENCE</scope>
    <source>
        <strain evidence="2">H3</strain>
        <tissue evidence="2">Leaf</tissue>
    </source>
</reference>
<protein>
    <submittedName>
        <fullName evidence="2">Uncharacterized protein</fullName>
    </submittedName>
</protein>
<feature type="compositionally biased region" description="Polar residues" evidence="1">
    <location>
        <begin position="1"/>
        <end position="11"/>
    </location>
</feature>
<keyword evidence="3" id="KW-1185">Reference proteome</keyword>
<evidence type="ECO:0000313" key="3">
    <source>
        <dbReference type="Proteomes" id="UP000886520"/>
    </source>
</evidence>
<gene>
    <name evidence="2" type="ORF">GOP47_0010148</name>
</gene>
<evidence type="ECO:0000256" key="1">
    <source>
        <dbReference type="SAM" id="MobiDB-lite"/>
    </source>
</evidence>
<dbReference type="Proteomes" id="UP000886520">
    <property type="component" value="Chromosome 10"/>
</dbReference>
<proteinExistence type="predicted"/>
<evidence type="ECO:0000313" key="2">
    <source>
        <dbReference type="EMBL" id="KAI5074187.1"/>
    </source>
</evidence>